<protein>
    <submittedName>
        <fullName evidence="2">Uncharacterized protein</fullName>
    </submittedName>
</protein>
<evidence type="ECO:0000313" key="3">
    <source>
        <dbReference type="Proteomes" id="UP000199041"/>
    </source>
</evidence>
<keyword evidence="1" id="KW-1133">Transmembrane helix</keyword>
<proteinExistence type="predicted"/>
<keyword evidence="3" id="KW-1185">Reference proteome</keyword>
<name>A0A1H3WYU9_9BACT</name>
<keyword evidence="1" id="KW-0812">Transmembrane</keyword>
<gene>
    <name evidence="2" type="ORF">SAMN05192529_10493</name>
</gene>
<sequence>MKAVILAGKFFVVICLLLLAVWGDKIPSPFNKMLWTAVIIVMLINLVLTVNSNKKKPGINK</sequence>
<organism evidence="2 3">
    <name type="scientific">Arachidicoccus rhizosphaerae</name>
    <dbReference type="NCBI Taxonomy" id="551991"/>
    <lineage>
        <taxon>Bacteria</taxon>
        <taxon>Pseudomonadati</taxon>
        <taxon>Bacteroidota</taxon>
        <taxon>Chitinophagia</taxon>
        <taxon>Chitinophagales</taxon>
        <taxon>Chitinophagaceae</taxon>
        <taxon>Arachidicoccus</taxon>
    </lineage>
</organism>
<dbReference type="AlphaFoldDB" id="A0A1H3WYU9"/>
<evidence type="ECO:0000256" key="1">
    <source>
        <dbReference type="SAM" id="Phobius"/>
    </source>
</evidence>
<dbReference type="Proteomes" id="UP000199041">
    <property type="component" value="Unassembled WGS sequence"/>
</dbReference>
<evidence type="ECO:0000313" key="2">
    <source>
        <dbReference type="EMBL" id="SDZ92283.1"/>
    </source>
</evidence>
<feature type="transmembrane region" description="Helical" evidence="1">
    <location>
        <begin position="33"/>
        <end position="51"/>
    </location>
</feature>
<reference evidence="2 3" key="1">
    <citation type="submission" date="2016-10" db="EMBL/GenBank/DDBJ databases">
        <authorList>
            <person name="de Groot N.N."/>
        </authorList>
    </citation>
    <scope>NUCLEOTIDE SEQUENCE [LARGE SCALE GENOMIC DNA]</scope>
    <source>
        <strain evidence="2 3">Vu-144</strain>
    </source>
</reference>
<keyword evidence="1" id="KW-0472">Membrane</keyword>
<accession>A0A1H3WYU9</accession>
<dbReference type="EMBL" id="FNQY01000004">
    <property type="protein sequence ID" value="SDZ92283.1"/>
    <property type="molecule type" value="Genomic_DNA"/>
</dbReference>